<evidence type="ECO:0000259" key="2">
    <source>
        <dbReference type="Pfam" id="PF13472"/>
    </source>
</evidence>
<dbReference type="InterPro" id="IPR036514">
    <property type="entry name" value="SGNH_hydro_sf"/>
</dbReference>
<feature type="domain" description="SGNH hydrolase-type esterase" evidence="2">
    <location>
        <begin position="107"/>
        <end position="251"/>
    </location>
</feature>
<sequence length="305" mass="33351">MLLPNLTRKHLVVLLTGACFSLLLIALSLSDSITLSPQRLYNYYGGGTAETSIANGVPLRIMTLGASVCRGDVSNGTLGFRKPLREKLVSMGNKVNMVGSARVGEFIDNDVEAHGGNRVDQVHDWATYSVPLTKPNLFLINVGSNDCLQKWDTPNYHVRLSNFITFLLEQSPGGTVVLSTLLTNTVPNTEPCILDINEQIRALAAHLREQGTRIVLAEMHDQFVPEGDTLERPHPGNITPDGTHPDDAGYAMMAKIFYQGILEADRHGFITRAIDNGVAEDGEAGREFREEERLPGQVEGLTETA</sequence>
<dbReference type="OMA" id="GTMHDND"/>
<dbReference type="Gene3D" id="3.40.50.1110">
    <property type="entry name" value="SGNH hydrolase"/>
    <property type="match status" value="1"/>
</dbReference>
<organism evidence="3 4">
    <name type="scientific">Pestalotiopsis fici (strain W106-1 / CGMCC3.15140)</name>
    <dbReference type="NCBI Taxonomy" id="1229662"/>
    <lineage>
        <taxon>Eukaryota</taxon>
        <taxon>Fungi</taxon>
        <taxon>Dikarya</taxon>
        <taxon>Ascomycota</taxon>
        <taxon>Pezizomycotina</taxon>
        <taxon>Sordariomycetes</taxon>
        <taxon>Xylariomycetidae</taxon>
        <taxon>Amphisphaeriales</taxon>
        <taxon>Sporocadaceae</taxon>
        <taxon>Pestalotiopsis</taxon>
    </lineage>
</organism>
<dbReference type="InterPro" id="IPR051532">
    <property type="entry name" value="Ester_Hydrolysis_Enzymes"/>
</dbReference>
<dbReference type="SUPFAM" id="SSF52266">
    <property type="entry name" value="SGNH hydrolase"/>
    <property type="match status" value="1"/>
</dbReference>
<dbReference type="AlphaFoldDB" id="W3X1B0"/>
<dbReference type="GO" id="GO:0004622">
    <property type="term" value="F:phosphatidylcholine lysophospholipase activity"/>
    <property type="evidence" value="ECO:0007669"/>
    <property type="project" value="TreeGrafter"/>
</dbReference>
<name>W3X1B0_PESFW</name>
<proteinExistence type="predicted"/>
<dbReference type="RefSeq" id="XP_007834161.1">
    <property type="nucleotide sequence ID" value="XM_007835970.1"/>
</dbReference>
<reference evidence="4" key="1">
    <citation type="journal article" date="2015" name="BMC Genomics">
        <title>Genomic and transcriptomic analysis of the endophytic fungus Pestalotiopsis fici reveals its lifestyle and high potential for synthesis of natural products.</title>
        <authorList>
            <person name="Wang X."/>
            <person name="Zhang X."/>
            <person name="Liu L."/>
            <person name="Xiang M."/>
            <person name="Wang W."/>
            <person name="Sun X."/>
            <person name="Che Y."/>
            <person name="Guo L."/>
            <person name="Liu G."/>
            <person name="Guo L."/>
            <person name="Wang C."/>
            <person name="Yin W.B."/>
            <person name="Stadler M."/>
            <person name="Zhang X."/>
            <person name="Liu X."/>
        </authorList>
    </citation>
    <scope>NUCLEOTIDE SEQUENCE [LARGE SCALE GENOMIC DNA]</scope>
    <source>
        <strain evidence="4">W106-1 / CGMCC3.15140</strain>
    </source>
</reference>
<dbReference type="InterPro" id="IPR013830">
    <property type="entry name" value="SGNH_hydro"/>
</dbReference>
<evidence type="ECO:0000313" key="3">
    <source>
        <dbReference type="EMBL" id="ETS79860.1"/>
    </source>
</evidence>
<gene>
    <name evidence="3" type="ORF">PFICI_07389</name>
</gene>
<keyword evidence="4" id="KW-1185">Reference proteome</keyword>
<dbReference type="OrthoDB" id="3915838at2759"/>
<evidence type="ECO:0000313" key="4">
    <source>
        <dbReference type="Proteomes" id="UP000030651"/>
    </source>
</evidence>
<dbReference type="HOGENOM" id="CLU_044083_1_2_1"/>
<feature type="compositionally biased region" description="Basic and acidic residues" evidence="1">
    <location>
        <begin position="283"/>
        <end position="294"/>
    </location>
</feature>
<evidence type="ECO:0000256" key="1">
    <source>
        <dbReference type="SAM" id="MobiDB-lite"/>
    </source>
</evidence>
<dbReference type="STRING" id="1229662.W3X1B0"/>
<dbReference type="InParanoid" id="W3X1B0"/>
<dbReference type="PANTHER" id="PTHR30383:SF31">
    <property type="entry name" value="SGNH HYDROLASE-TYPE ESTERASE DOMAIN-CONTAINING PROTEIN-RELATED"/>
    <property type="match status" value="1"/>
</dbReference>
<feature type="region of interest" description="Disordered" evidence="1">
    <location>
        <begin position="282"/>
        <end position="305"/>
    </location>
</feature>
<dbReference type="Pfam" id="PF13472">
    <property type="entry name" value="Lipase_GDSL_2"/>
    <property type="match status" value="1"/>
</dbReference>
<dbReference type="EMBL" id="KI912113">
    <property type="protein sequence ID" value="ETS79860.1"/>
    <property type="molecule type" value="Genomic_DNA"/>
</dbReference>
<protein>
    <recommendedName>
        <fullName evidence="2">SGNH hydrolase-type esterase domain-containing protein</fullName>
    </recommendedName>
</protein>
<dbReference type="GeneID" id="19272402"/>
<dbReference type="PANTHER" id="PTHR30383">
    <property type="entry name" value="THIOESTERASE 1/PROTEASE 1/LYSOPHOSPHOLIPASE L1"/>
    <property type="match status" value="1"/>
</dbReference>
<dbReference type="Proteomes" id="UP000030651">
    <property type="component" value="Unassembled WGS sequence"/>
</dbReference>
<dbReference type="KEGG" id="pfy:PFICI_07389"/>
<accession>W3X1B0</accession>